<proteinExistence type="predicted"/>
<accession>A0A3S4ZY30</accession>
<reference evidence="1" key="1">
    <citation type="submission" date="2018-11" db="EMBL/GenBank/DDBJ databases">
        <authorList>
            <consortium name="Pathogen Informatics"/>
        </authorList>
    </citation>
    <scope>NUCLEOTIDE SEQUENCE</scope>
</reference>
<dbReference type="AlphaFoldDB" id="A0A3S4ZY30"/>
<evidence type="ECO:0000313" key="2">
    <source>
        <dbReference type="Proteomes" id="UP000784294"/>
    </source>
</evidence>
<protein>
    <submittedName>
        <fullName evidence="1">Uncharacterized protein</fullName>
    </submittedName>
</protein>
<comment type="caution">
    <text evidence="1">The sequence shown here is derived from an EMBL/GenBank/DDBJ whole genome shotgun (WGS) entry which is preliminary data.</text>
</comment>
<organism evidence="1 2">
    <name type="scientific">Protopolystoma xenopodis</name>
    <dbReference type="NCBI Taxonomy" id="117903"/>
    <lineage>
        <taxon>Eukaryota</taxon>
        <taxon>Metazoa</taxon>
        <taxon>Spiralia</taxon>
        <taxon>Lophotrochozoa</taxon>
        <taxon>Platyhelminthes</taxon>
        <taxon>Monogenea</taxon>
        <taxon>Polyopisthocotylea</taxon>
        <taxon>Polystomatidea</taxon>
        <taxon>Polystomatidae</taxon>
        <taxon>Protopolystoma</taxon>
    </lineage>
</organism>
<keyword evidence="2" id="KW-1185">Reference proteome</keyword>
<dbReference type="Proteomes" id="UP000784294">
    <property type="component" value="Unassembled WGS sequence"/>
</dbReference>
<gene>
    <name evidence="1" type="ORF">PXEA_LOCUS8299</name>
</gene>
<dbReference type="EMBL" id="CAAALY010022580">
    <property type="protein sequence ID" value="VEL14859.1"/>
    <property type="molecule type" value="Genomic_DNA"/>
</dbReference>
<sequence length="151" mass="17028">MQENNFANQCRSKRAPISLSLSRQRSNILSSISQIDRHLKQILRVRQPPKPLVATLADLAKSVDILSPEDRIRSLVTVPGNKTAQEIIMRLLKGEIIAADDDEILLRRFFLGSEGLKSAQFWIKQFAEAHNVLTEADWINISINKASINVL</sequence>
<name>A0A3S4ZY30_9PLAT</name>
<evidence type="ECO:0000313" key="1">
    <source>
        <dbReference type="EMBL" id="VEL14859.1"/>
    </source>
</evidence>